<keyword evidence="2" id="KW-0067">ATP-binding</keyword>
<dbReference type="Gene3D" id="3.40.50.300">
    <property type="entry name" value="P-loop containing nucleotide triphosphate hydrolases"/>
    <property type="match status" value="1"/>
</dbReference>
<proteinExistence type="evidence at transcript level"/>
<dbReference type="GO" id="GO:0006400">
    <property type="term" value="P:tRNA modification"/>
    <property type="evidence" value="ECO:0007669"/>
    <property type="project" value="UniProtKB-ARBA"/>
</dbReference>
<keyword evidence="1" id="KW-0547">Nucleotide-binding</keyword>
<dbReference type="FunFam" id="3.40.50.300:FF:000827">
    <property type="entry name" value="KTI12 chromatin-associated homolog"/>
    <property type="match status" value="1"/>
</dbReference>
<evidence type="ECO:0000313" key="5">
    <source>
        <dbReference type="EMBL" id="LAC23094.1"/>
    </source>
</evidence>
<dbReference type="GO" id="GO:0005524">
    <property type="term" value="F:ATP binding"/>
    <property type="evidence" value="ECO:0007669"/>
    <property type="project" value="UniProtKB-KW"/>
</dbReference>
<dbReference type="Pfam" id="PF08433">
    <property type="entry name" value="KTI12"/>
    <property type="match status" value="1"/>
</dbReference>
<accession>A0A6A7FXQ1</accession>
<dbReference type="PANTHER" id="PTHR12435">
    <property type="match status" value="1"/>
</dbReference>
<evidence type="ECO:0000256" key="4">
    <source>
        <dbReference type="ARBA" id="ARBA00026170"/>
    </source>
</evidence>
<comment type="similarity">
    <text evidence="3">Belongs to the KTI12 family.</text>
</comment>
<evidence type="ECO:0000256" key="1">
    <source>
        <dbReference type="ARBA" id="ARBA00022741"/>
    </source>
</evidence>
<dbReference type="InterPro" id="IPR013641">
    <property type="entry name" value="KTI12/PSTK"/>
</dbReference>
<reference evidence="5" key="1">
    <citation type="submission" date="2017-11" db="EMBL/GenBank/DDBJ databases">
        <title>The sensing device of the deep-sea amphipod.</title>
        <authorList>
            <person name="Kobayashi H."/>
            <person name="Nagahama T."/>
            <person name="Arai W."/>
            <person name="Sasagawa Y."/>
            <person name="Umeda M."/>
            <person name="Hayashi T."/>
            <person name="Nikaido I."/>
            <person name="Watanabe H."/>
            <person name="Oguri K."/>
            <person name="Kitazato H."/>
            <person name="Fujioka K."/>
            <person name="Kido Y."/>
            <person name="Takami H."/>
        </authorList>
    </citation>
    <scope>NUCLEOTIDE SEQUENCE</scope>
    <source>
        <tissue evidence="5">Whole body</tissue>
    </source>
</reference>
<dbReference type="AlphaFoldDB" id="A0A6A7FXQ1"/>
<organism evidence="5">
    <name type="scientific">Hirondellea gigas</name>
    <dbReference type="NCBI Taxonomy" id="1518452"/>
    <lineage>
        <taxon>Eukaryota</taxon>
        <taxon>Metazoa</taxon>
        <taxon>Ecdysozoa</taxon>
        <taxon>Arthropoda</taxon>
        <taxon>Crustacea</taxon>
        <taxon>Multicrustacea</taxon>
        <taxon>Malacostraca</taxon>
        <taxon>Eumalacostraca</taxon>
        <taxon>Peracarida</taxon>
        <taxon>Amphipoda</taxon>
        <taxon>Amphilochidea</taxon>
        <taxon>Lysianassida</taxon>
        <taxon>Lysianassidira</taxon>
        <taxon>Lysianassoidea</taxon>
        <taxon>Lysianassidae</taxon>
        <taxon>Hirondellea</taxon>
    </lineage>
</organism>
<dbReference type="InterPro" id="IPR027417">
    <property type="entry name" value="P-loop_NTPase"/>
</dbReference>
<dbReference type="SUPFAM" id="SSF52540">
    <property type="entry name" value="P-loop containing nucleoside triphosphate hydrolases"/>
    <property type="match status" value="1"/>
</dbReference>
<protein>
    <recommendedName>
        <fullName evidence="4">Protein KTI12 homolog</fullName>
    </recommendedName>
</protein>
<dbReference type="EMBL" id="IACT01003875">
    <property type="protein sequence ID" value="LAC23094.1"/>
    <property type="molecule type" value="mRNA"/>
</dbReference>
<evidence type="ECO:0000256" key="3">
    <source>
        <dbReference type="ARBA" id="ARBA00025768"/>
    </source>
</evidence>
<dbReference type="GO" id="GO:0006357">
    <property type="term" value="P:regulation of transcription by RNA polymerase II"/>
    <property type="evidence" value="ECO:0007669"/>
    <property type="project" value="UniProtKB-ARBA"/>
</dbReference>
<sequence length="270" mass="30645">MPLIMISGMPCTGKTTCAQILKEHFVKKDKNVILISEHDYVTDKNEVYNDSNKEKTVRSSIKAAVLRSISTNNLVLLDAPNYIKGYRYELFCVCKQHSTTHCVVQCVVPVETAQQWNQNTQQPYDIDTFNALVYRYESPDSRNRWDQPLFSAMPDTSLDLEGIETALYSGKKVKPHQATQLQPLTHNNFLHNVDKKTQEVVAAILTAQKTEAGDEIKIPGSQRLLCLGRKVTLPELSRARRQFISYIKSHPVHEEEIAACFVTYLNTTLA</sequence>
<evidence type="ECO:0000256" key="2">
    <source>
        <dbReference type="ARBA" id="ARBA00022840"/>
    </source>
</evidence>
<name>A0A6A7FXQ1_9CRUS</name>